<organism evidence="3 4">
    <name type="scientific">Entomortierella parvispora</name>
    <dbReference type="NCBI Taxonomy" id="205924"/>
    <lineage>
        <taxon>Eukaryota</taxon>
        <taxon>Fungi</taxon>
        <taxon>Fungi incertae sedis</taxon>
        <taxon>Mucoromycota</taxon>
        <taxon>Mortierellomycotina</taxon>
        <taxon>Mortierellomycetes</taxon>
        <taxon>Mortierellales</taxon>
        <taxon>Mortierellaceae</taxon>
        <taxon>Entomortierella</taxon>
    </lineage>
</organism>
<accession>A0A9P3HF02</accession>
<dbReference type="Proteomes" id="UP000827284">
    <property type="component" value="Unassembled WGS sequence"/>
</dbReference>
<dbReference type="InterPro" id="IPR000639">
    <property type="entry name" value="Epox_hydrolase-like"/>
</dbReference>
<dbReference type="OrthoDB" id="284184at2759"/>
<evidence type="ECO:0000259" key="2">
    <source>
        <dbReference type="Pfam" id="PF00561"/>
    </source>
</evidence>
<evidence type="ECO:0000313" key="3">
    <source>
        <dbReference type="EMBL" id="GJJ75449.1"/>
    </source>
</evidence>
<dbReference type="GO" id="GO:0004301">
    <property type="term" value="F:epoxide hydrolase activity"/>
    <property type="evidence" value="ECO:0007669"/>
    <property type="project" value="TreeGrafter"/>
</dbReference>
<dbReference type="InterPro" id="IPR029058">
    <property type="entry name" value="AB_hydrolase_fold"/>
</dbReference>
<evidence type="ECO:0000256" key="1">
    <source>
        <dbReference type="ARBA" id="ARBA00022801"/>
    </source>
</evidence>
<dbReference type="EMBL" id="BQFW01000011">
    <property type="protein sequence ID" value="GJJ75449.1"/>
    <property type="molecule type" value="Genomic_DNA"/>
</dbReference>
<dbReference type="PRINTS" id="PR00412">
    <property type="entry name" value="EPOXHYDRLASE"/>
</dbReference>
<dbReference type="InterPro" id="IPR000073">
    <property type="entry name" value="AB_hydrolase_1"/>
</dbReference>
<name>A0A9P3HF02_9FUNG</name>
<reference evidence="3" key="2">
    <citation type="journal article" date="2022" name="Microbiol. Resour. Announc.">
        <title>Whole-Genome Sequence of Entomortierella parvispora E1425, a Mucoromycotan Fungus Associated with Burkholderiaceae-Related Endosymbiotic Bacteria.</title>
        <authorList>
            <person name="Herlambang A."/>
            <person name="Guo Y."/>
            <person name="Takashima Y."/>
            <person name="Narisawa K."/>
            <person name="Ohta H."/>
            <person name="Nishizawa T."/>
        </authorList>
    </citation>
    <scope>NUCLEOTIDE SEQUENCE</scope>
    <source>
        <strain evidence="3">E1425</strain>
    </source>
</reference>
<proteinExistence type="predicted"/>
<sequence>MSNSSVHNLSLSSGDTVFYREAGSPSNPTILLLHGFPTSSHQYRNLIPILATKYHVLAPDLPGFGFTVPAKGYVYTFDNLAKTISTWLKELPNSPSKYAIYIFDYGAPTGLRLALENPSAVTAIISQNGNAYTDGLGAAWAPVQKYWTTGAEEDRKSIQVLVSFATTKWQYTDGVSDPSIIQPEAYTLDQALLDRPGNSEIQLDLFYDYRHNVEMYPRFQEYFRKSQVPLLAVWGSNDKFFIPAGAQAFKKDLPKAEVHMLETGHFALESHLGDISKLMLDFLKKQKL</sequence>
<dbReference type="SUPFAM" id="SSF53474">
    <property type="entry name" value="alpha/beta-Hydrolases"/>
    <property type="match status" value="1"/>
</dbReference>
<keyword evidence="1" id="KW-0378">Hydrolase</keyword>
<dbReference type="PANTHER" id="PTHR42977:SF3">
    <property type="entry name" value="AB HYDROLASE-1 DOMAIN-CONTAINING PROTEIN"/>
    <property type="match status" value="1"/>
</dbReference>
<dbReference type="PANTHER" id="PTHR42977">
    <property type="entry name" value="HYDROLASE-RELATED"/>
    <property type="match status" value="1"/>
</dbReference>
<dbReference type="Gene3D" id="3.40.50.1820">
    <property type="entry name" value="alpha/beta hydrolase"/>
    <property type="match status" value="1"/>
</dbReference>
<evidence type="ECO:0000313" key="4">
    <source>
        <dbReference type="Proteomes" id="UP000827284"/>
    </source>
</evidence>
<dbReference type="InterPro" id="IPR051340">
    <property type="entry name" value="Haloalkane_dehalogenase"/>
</dbReference>
<dbReference type="Pfam" id="PF00561">
    <property type="entry name" value="Abhydrolase_1"/>
    <property type="match status" value="1"/>
</dbReference>
<gene>
    <name evidence="3" type="ORF">EMPS_07807</name>
</gene>
<reference evidence="3" key="1">
    <citation type="submission" date="2021-11" db="EMBL/GenBank/DDBJ databases">
        <authorList>
            <person name="Herlambang A."/>
            <person name="Guo Y."/>
            <person name="Takashima Y."/>
            <person name="Nishizawa T."/>
        </authorList>
    </citation>
    <scope>NUCLEOTIDE SEQUENCE</scope>
    <source>
        <strain evidence="3">E1425</strain>
    </source>
</reference>
<keyword evidence="4" id="KW-1185">Reference proteome</keyword>
<feature type="domain" description="AB hydrolase-1" evidence="2">
    <location>
        <begin position="28"/>
        <end position="271"/>
    </location>
</feature>
<comment type="caution">
    <text evidence="3">The sequence shown here is derived from an EMBL/GenBank/DDBJ whole genome shotgun (WGS) entry which is preliminary data.</text>
</comment>
<dbReference type="AlphaFoldDB" id="A0A9P3HF02"/>
<protein>
    <recommendedName>
        <fullName evidence="2">AB hydrolase-1 domain-containing protein</fullName>
    </recommendedName>
</protein>